<dbReference type="AlphaFoldDB" id="A0A495ESP0"/>
<comment type="subcellular location">
    <subcellularLocation>
        <location evidence="1">Membrane</location>
        <topology evidence="1">Multi-pass membrane protein</topology>
    </subcellularLocation>
</comment>
<dbReference type="PANTHER" id="PTHR10361:SF28">
    <property type="entry name" value="P3 PROTEIN-RELATED"/>
    <property type="match status" value="1"/>
</dbReference>
<evidence type="ECO:0000256" key="6">
    <source>
        <dbReference type="SAM" id="Phobius"/>
    </source>
</evidence>
<feature type="transmembrane region" description="Helical" evidence="6">
    <location>
        <begin position="152"/>
        <end position="179"/>
    </location>
</feature>
<feature type="transmembrane region" description="Helical" evidence="6">
    <location>
        <begin position="243"/>
        <end position="269"/>
    </location>
</feature>
<protein>
    <submittedName>
        <fullName evidence="7">BASS family bile acid:Na+ symporter</fullName>
    </submittedName>
</protein>
<feature type="transmembrane region" description="Helical" evidence="6">
    <location>
        <begin position="281"/>
        <end position="304"/>
    </location>
</feature>
<keyword evidence="2 6" id="KW-0812">Transmembrane</keyword>
<organism evidence="7 8">
    <name type="scientific">Arthrobacter oryzae</name>
    <dbReference type="NCBI Taxonomy" id="409290"/>
    <lineage>
        <taxon>Bacteria</taxon>
        <taxon>Bacillati</taxon>
        <taxon>Actinomycetota</taxon>
        <taxon>Actinomycetes</taxon>
        <taxon>Micrococcales</taxon>
        <taxon>Micrococcaceae</taxon>
        <taxon>Arthrobacter</taxon>
    </lineage>
</organism>
<evidence type="ECO:0000256" key="2">
    <source>
        <dbReference type="ARBA" id="ARBA00022692"/>
    </source>
</evidence>
<dbReference type="Proteomes" id="UP000276055">
    <property type="component" value="Unassembled WGS sequence"/>
</dbReference>
<keyword evidence="3 6" id="KW-1133">Transmembrane helix</keyword>
<feature type="transmembrane region" description="Helical" evidence="6">
    <location>
        <begin position="123"/>
        <end position="145"/>
    </location>
</feature>
<dbReference type="InterPro" id="IPR004710">
    <property type="entry name" value="Bilac:Na_transpt"/>
</dbReference>
<gene>
    <name evidence="7" type="ORF">C8D78_1810</name>
</gene>
<keyword evidence="4 6" id="KW-0472">Membrane</keyword>
<dbReference type="InterPro" id="IPR002657">
    <property type="entry name" value="BilAc:Na_symport/Acr3"/>
</dbReference>
<dbReference type="PANTHER" id="PTHR10361">
    <property type="entry name" value="SODIUM-BILE ACID COTRANSPORTER"/>
    <property type="match status" value="1"/>
</dbReference>
<comment type="caution">
    <text evidence="7">The sequence shown here is derived from an EMBL/GenBank/DDBJ whole genome shotgun (WGS) entry which is preliminary data.</text>
</comment>
<feature type="region of interest" description="Disordered" evidence="5">
    <location>
        <begin position="344"/>
        <end position="364"/>
    </location>
</feature>
<evidence type="ECO:0000256" key="4">
    <source>
        <dbReference type="ARBA" id="ARBA00023136"/>
    </source>
</evidence>
<dbReference type="OrthoDB" id="9806785at2"/>
<dbReference type="GO" id="GO:0016020">
    <property type="term" value="C:membrane"/>
    <property type="evidence" value="ECO:0007669"/>
    <property type="project" value="UniProtKB-SubCell"/>
</dbReference>
<reference evidence="7 8" key="1">
    <citation type="submission" date="2018-10" db="EMBL/GenBank/DDBJ databases">
        <title>Genomic Encyclopedia of Type Strains, Phase IV (KMG-IV): sequencing the most valuable type-strain genomes for metagenomic binning, comparative biology and taxonomic classification.</title>
        <authorList>
            <person name="Goeker M."/>
        </authorList>
    </citation>
    <scope>NUCLEOTIDE SEQUENCE [LARGE SCALE GENOMIC DNA]</scope>
    <source>
        <strain evidence="7 8">DSM 25586</strain>
    </source>
</reference>
<dbReference type="Pfam" id="PF01758">
    <property type="entry name" value="SBF"/>
    <property type="match status" value="1"/>
</dbReference>
<dbReference type="Gene3D" id="1.20.1530.20">
    <property type="match status" value="1"/>
</dbReference>
<sequence length="364" mass="36627">MLEATKTPDTAPDASAAADVPANPALAAEARIARIAVTVFPLLVVAAGLAGFLLPGAFKPLAPSVPFLLGIIMFCMGLTLTPPDFASVVKRPWAVALGIVAHYVIMPGAGWLIAVALHLQPELAVGLILVGCAPSGTASNVMAFLAKGDVALSVAVASVSTLIAPIVTPLLVLFLAGSYLNIDAGGMVQDIVKTVLLPVIAGLLARLFLRKLVARLLPALPWASAAVISLIVAIVVAGSASKIVAAGGIVFLAVVLHNGFGLGLGYLAGKLGRLDDKARRALAFEVGMQNSGLAATLATAHFGALAALPSAVFSLWHNVSGAVVAAWLARRPLRDVAAPAPAAQNTAGQNAAGQDAAALNSAGS</sequence>
<proteinExistence type="predicted"/>
<name>A0A495ESP0_9MICC</name>
<evidence type="ECO:0000256" key="3">
    <source>
        <dbReference type="ARBA" id="ARBA00022989"/>
    </source>
</evidence>
<evidence type="ECO:0000313" key="8">
    <source>
        <dbReference type="Proteomes" id="UP000276055"/>
    </source>
</evidence>
<evidence type="ECO:0000313" key="7">
    <source>
        <dbReference type="EMBL" id="RKR19998.1"/>
    </source>
</evidence>
<accession>A0A495ESP0</accession>
<feature type="transmembrane region" description="Helical" evidence="6">
    <location>
        <begin position="191"/>
        <end position="209"/>
    </location>
</feature>
<feature type="transmembrane region" description="Helical" evidence="6">
    <location>
        <begin position="216"/>
        <end position="237"/>
    </location>
</feature>
<dbReference type="RefSeq" id="WP_120952585.1">
    <property type="nucleotide sequence ID" value="NZ_RBIR01000003.1"/>
</dbReference>
<feature type="transmembrane region" description="Helical" evidence="6">
    <location>
        <begin position="35"/>
        <end position="58"/>
    </location>
</feature>
<feature type="transmembrane region" description="Helical" evidence="6">
    <location>
        <begin position="64"/>
        <end position="81"/>
    </location>
</feature>
<dbReference type="EMBL" id="RBIR01000003">
    <property type="protein sequence ID" value="RKR19998.1"/>
    <property type="molecule type" value="Genomic_DNA"/>
</dbReference>
<evidence type="ECO:0000256" key="5">
    <source>
        <dbReference type="SAM" id="MobiDB-lite"/>
    </source>
</evidence>
<dbReference type="InterPro" id="IPR038770">
    <property type="entry name" value="Na+/solute_symporter_sf"/>
</dbReference>
<evidence type="ECO:0000256" key="1">
    <source>
        <dbReference type="ARBA" id="ARBA00004141"/>
    </source>
</evidence>
<feature type="transmembrane region" description="Helical" evidence="6">
    <location>
        <begin position="93"/>
        <end position="117"/>
    </location>
</feature>